<evidence type="ECO:0000313" key="3">
    <source>
        <dbReference type="Proteomes" id="UP000237347"/>
    </source>
</evidence>
<feature type="region of interest" description="Disordered" evidence="1">
    <location>
        <begin position="1"/>
        <end position="30"/>
    </location>
</feature>
<sequence>MQKLETWNMNKKSQKKFTDKEQSMHALPITPEKRESLLFCEVIGAIERGGDGTTGARGSDGDGDGDGARGTEQHRQRRSEMTERETESERVYFNVIGSDPEGRLGEAPRPELREYGRISGACGDAASGTMPGLKWGFYLFTAEVVAGSAAWLGRDSDSGSSSRSEPDAVKASAPVSAIKENLGSGSNLYQK</sequence>
<feature type="region of interest" description="Disordered" evidence="1">
    <location>
        <begin position="48"/>
        <end position="88"/>
    </location>
</feature>
<dbReference type="AlphaFoldDB" id="A0AAW0JA38"/>
<dbReference type="Proteomes" id="UP000237347">
    <property type="component" value="Unassembled WGS sequence"/>
</dbReference>
<comment type="caution">
    <text evidence="2">The sequence shown here is derived from an EMBL/GenBank/DDBJ whole genome shotgun (WGS) entry which is preliminary data.</text>
</comment>
<keyword evidence="3" id="KW-1185">Reference proteome</keyword>
<protein>
    <submittedName>
        <fullName evidence="2">Udp-arabinose 4-epimerase 1</fullName>
    </submittedName>
</protein>
<reference evidence="2 3" key="1">
    <citation type="journal article" date="2018" name="Sci. Data">
        <title>The draft genome sequence of cork oak.</title>
        <authorList>
            <person name="Ramos A.M."/>
            <person name="Usie A."/>
            <person name="Barbosa P."/>
            <person name="Barros P.M."/>
            <person name="Capote T."/>
            <person name="Chaves I."/>
            <person name="Simoes F."/>
            <person name="Abreu I."/>
            <person name="Carrasquinho I."/>
            <person name="Faro C."/>
            <person name="Guimaraes J.B."/>
            <person name="Mendonca D."/>
            <person name="Nobrega F."/>
            <person name="Rodrigues L."/>
            <person name="Saibo N.J.M."/>
            <person name="Varela M.C."/>
            <person name="Egas C."/>
            <person name="Matos J."/>
            <person name="Miguel C.M."/>
            <person name="Oliveira M.M."/>
            <person name="Ricardo C.P."/>
            <person name="Goncalves S."/>
        </authorList>
    </citation>
    <scope>NUCLEOTIDE SEQUENCE [LARGE SCALE GENOMIC DNA]</scope>
    <source>
        <strain evidence="3">cv. HL8</strain>
    </source>
</reference>
<feature type="compositionally biased region" description="Polar residues" evidence="1">
    <location>
        <begin position="1"/>
        <end position="11"/>
    </location>
</feature>
<name>A0AAW0JA38_QUESU</name>
<organism evidence="2 3">
    <name type="scientific">Quercus suber</name>
    <name type="common">Cork oak</name>
    <dbReference type="NCBI Taxonomy" id="58331"/>
    <lineage>
        <taxon>Eukaryota</taxon>
        <taxon>Viridiplantae</taxon>
        <taxon>Streptophyta</taxon>
        <taxon>Embryophyta</taxon>
        <taxon>Tracheophyta</taxon>
        <taxon>Spermatophyta</taxon>
        <taxon>Magnoliopsida</taxon>
        <taxon>eudicotyledons</taxon>
        <taxon>Gunneridae</taxon>
        <taxon>Pentapetalae</taxon>
        <taxon>rosids</taxon>
        <taxon>fabids</taxon>
        <taxon>Fagales</taxon>
        <taxon>Fagaceae</taxon>
        <taxon>Quercus</taxon>
    </lineage>
</organism>
<evidence type="ECO:0000313" key="2">
    <source>
        <dbReference type="EMBL" id="KAK7823276.1"/>
    </source>
</evidence>
<evidence type="ECO:0000256" key="1">
    <source>
        <dbReference type="SAM" id="MobiDB-lite"/>
    </source>
</evidence>
<feature type="region of interest" description="Disordered" evidence="1">
    <location>
        <begin position="152"/>
        <end position="176"/>
    </location>
</feature>
<feature type="compositionally biased region" description="Basic and acidic residues" evidence="1">
    <location>
        <begin position="66"/>
        <end position="88"/>
    </location>
</feature>
<proteinExistence type="predicted"/>
<dbReference type="EMBL" id="PKMF04000639">
    <property type="protein sequence ID" value="KAK7823276.1"/>
    <property type="molecule type" value="Genomic_DNA"/>
</dbReference>
<gene>
    <name evidence="2" type="primary">MUR4_1</name>
    <name evidence="2" type="ORF">CFP56_035687</name>
</gene>
<accession>A0AAW0JA38</accession>